<gene>
    <name evidence="2 3" type="primary">cowN</name>
    <name evidence="3" type="ORF">F9817_02910</name>
</gene>
<keyword evidence="4" id="KW-1185">Reference proteome</keyword>
<organism evidence="3 4">
    <name type="scientific">Vibrio eleionomae</name>
    <dbReference type="NCBI Taxonomy" id="2653505"/>
    <lineage>
        <taxon>Bacteria</taxon>
        <taxon>Pseudomonadati</taxon>
        <taxon>Pseudomonadota</taxon>
        <taxon>Gammaproteobacteria</taxon>
        <taxon>Vibrionales</taxon>
        <taxon>Vibrionaceae</taxon>
        <taxon>Vibrio</taxon>
    </lineage>
</organism>
<keyword evidence="1 2" id="KW-0535">Nitrogen fixation</keyword>
<dbReference type="RefSeq" id="WP_161153464.1">
    <property type="nucleotide sequence ID" value="NZ_WEKT01000003.1"/>
</dbReference>
<reference evidence="3 4" key="1">
    <citation type="submission" date="2019-10" db="EMBL/GenBank/DDBJ databases">
        <title>Vibrio sp. nov. isolated from a shrimp pond.</title>
        <authorList>
            <person name="Gomez-Gil B."/>
            <person name="Enciso-Ibarra J."/>
            <person name="Enciso-Ibarra K."/>
            <person name="Bolan-Mejia C."/>
        </authorList>
    </citation>
    <scope>NUCLEOTIDE SEQUENCE [LARGE SCALE GENOMIC DNA]</scope>
    <source>
        <strain evidence="3 4">CAIM 722</strain>
    </source>
</reference>
<comment type="caution">
    <text evidence="3">The sequence shown here is derived from an EMBL/GenBank/DDBJ whole genome shotgun (WGS) entry which is preliminary data.</text>
</comment>
<dbReference type="InterPro" id="IPR024899">
    <property type="entry name" value="CowN"/>
</dbReference>
<name>A0A7X4LHV4_9VIBR</name>
<evidence type="ECO:0000313" key="3">
    <source>
        <dbReference type="EMBL" id="MZI92156.1"/>
    </source>
</evidence>
<dbReference type="Proteomes" id="UP000462621">
    <property type="component" value="Unassembled WGS sequence"/>
</dbReference>
<evidence type="ECO:0000256" key="2">
    <source>
        <dbReference type="HAMAP-Rule" id="MF_02117"/>
    </source>
</evidence>
<dbReference type="GO" id="GO:0009399">
    <property type="term" value="P:nitrogen fixation"/>
    <property type="evidence" value="ECO:0007669"/>
    <property type="project" value="UniProtKB-UniRule"/>
</dbReference>
<evidence type="ECO:0000256" key="1">
    <source>
        <dbReference type="ARBA" id="ARBA00023231"/>
    </source>
</evidence>
<comment type="similarity">
    <text evidence="2">Belongs to the CowN family.</text>
</comment>
<comment type="function">
    <text evidence="2">Is required to sustain N(2)-dependent growth in the presence of low levels of carbon monoxide (CO). Probably acts by protecting the N(2) fixation ability of the nitrogenase complex, which is inactivated in the presence of CO.</text>
</comment>
<proteinExistence type="inferred from homology"/>
<evidence type="ECO:0000313" key="4">
    <source>
        <dbReference type="Proteomes" id="UP000462621"/>
    </source>
</evidence>
<accession>A0A7X4LHV4</accession>
<dbReference type="HAMAP" id="MF_02117">
    <property type="entry name" value="CowN"/>
    <property type="match status" value="1"/>
</dbReference>
<protein>
    <recommendedName>
        <fullName evidence="2">N(2)-fixation sustaining protein CowN</fullName>
    </recommendedName>
    <alternativeName>
        <fullName evidence="2">CO weal-nitrogenase</fullName>
    </alternativeName>
</protein>
<dbReference type="EMBL" id="WEKT01000003">
    <property type="protein sequence ID" value="MZI92156.1"/>
    <property type="molecule type" value="Genomic_DNA"/>
</dbReference>
<dbReference type="NCBIfam" id="NF033689">
    <property type="entry name" value="N2Fix_CO_CowN"/>
    <property type="match status" value="1"/>
</dbReference>
<dbReference type="Pfam" id="PF20543">
    <property type="entry name" value="CowN"/>
    <property type="match status" value="1"/>
</dbReference>
<dbReference type="AlphaFoldDB" id="A0A7X4LHV4"/>
<sequence length="96" mass="11418">MEKSDNTVDRYVSFEGIKCNQNADLLIGMLESNLNNQLGDDRWHTYFSDKRNQQHQRGHDNLHFIGNQLNMLFEYFKQCEDQPALDLLYKIEQECC</sequence>